<dbReference type="AlphaFoldDB" id="A0A7X4LHK2"/>
<gene>
    <name evidence="2" type="ORF">F9817_02230</name>
</gene>
<keyword evidence="3" id="KW-1185">Reference proteome</keyword>
<dbReference type="RefSeq" id="WP_161153330.1">
    <property type="nucleotide sequence ID" value="NZ_WEKT01000002.1"/>
</dbReference>
<evidence type="ECO:0008006" key="4">
    <source>
        <dbReference type="Google" id="ProtNLM"/>
    </source>
</evidence>
<protein>
    <recommendedName>
        <fullName evidence="4">DUF883 domain-containing protein</fullName>
    </recommendedName>
</protein>
<accession>A0A7X4LHK2</accession>
<dbReference type="Proteomes" id="UP000462621">
    <property type="component" value="Unassembled WGS sequence"/>
</dbReference>
<evidence type="ECO:0000313" key="3">
    <source>
        <dbReference type="Proteomes" id="UP000462621"/>
    </source>
</evidence>
<name>A0A7X4LHK2_9VIBR</name>
<feature type="region of interest" description="Disordered" evidence="1">
    <location>
        <begin position="1"/>
        <end position="20"/>
    </location>
</feature>
<evidence type="ECO:0000256" key="1">
    <source>
        <dbReference type="SAM" id="MobiDB-lite"/>
    </source>
</evidence>
<comment type="caution">
    <text evidence="2">The sequence shown here is derived from an EMBL/GenBank/DDBJ whole genome shotgun (WGS) entry which is preliminary data.</text>
</comment>
<sequence>MANEKMQHTTTGEKIDDVRTKAEELTKEAAETIKEETKKNVESSKKALNSVSGSAENMVKDKPFVSIGCAFVAGVVLAKLLK</sequence>
<reference evidence="2 3" key="1">
    <citation type="submission" date="2019-10" db="EMBL/GenBank/DDBJ databases">
        <title>Vibrio sp. nov. isolated from a shrimp pond.</title>
        <authorList>
            <person name="Gomez-Gil B."/>
            <person name="Enciso-Ibarra J."/>
            <person name="Enciso-Ibarra K."/>
            <person name="Bolan-Mejia C."/>
        </authorList>
    </citation>
    <scope>NUCLEOTIDE SEQUENCE [LARGE SCALE GENOMIC DNA]</scope>
    <source>
        <strain evidence="2 3">CAIM 722</strain>
    </source>
</reference>
<evidence type="ECO:0000313" key="2">
    <source>
        <dbReference type="EMBL" id="MZI92021.1"/>
    </source>
</evidence>
<organism evidence="2 3">
    <name type="scientific">Vibrio eleionomae</name>
    <dbReference type="NCBI Taxonomy" id="2653505"/>
    <lineage>
        <taxon>Bacteria</taxon>
        <taxon>Pseudomonadati</taxon>
        <taxon>Pseudomonadota</taxon>
        <taxon>Gammaproteobacteria</taxon>
        <taxon>Vibrionales</taxon>
        <taxon>Vibrionaceae</taxon>
        <taxon>Vibrio</taxon>
    </lineage>
</organism>
<dbReference type="EMBL" id="WEKT01000002">
    <property type="protein sequence ID" value="MZI92021.1"/>
    <property type="molecule type" value="Genomic_DNA"/>
</dbReference>
<proteinExistence type="predicted"/>